<evidence type="ECO:0000256" key="2">
    <source>
        <dbReference type="ARBA" id="ARBA00022472"/>
    </source>
</evidence>
<evidence type="ECO:0000256" key="1">
    <source>
        <dbReference type="ARBA" id="ARBA00007692"/>
    </source>
</evidence>
<accession>A0A7I8KEB2</accession>
<dbReference type="GO" id="GO:0006353">
    <property type="term" value="P:DNA-templated transcription termination"/>
    <property type="evidence" value="ECO:0007669"/>
    <property type="project" value="UniProtKB-KW"/>
</dbReference>
<dbReference type="PANTHER" id="PTHR13068">
    <property type="entry name" value="CGI-12 PROTEIN-RELATED"/>
    <property type="match status" value="1"/>
</dbReference>
<dbReference type="Proteomes" id="UP000663760">
    <property type="component" value="Chromosome 5"/>
</dbReference>
<name>A0A7I8KEB2_SPIIN</name>
<evidence type="ECO:0000313" key="6">
    <source>
        <dbReference type="Proteomes" id="UP000663760"/>
    </source>
</evidence>
<evidence type="ECO:0000313" key="5">
    <source>
        <dbReference type="EMBL" id="CAA7395842.1"/>
    </source>
</evidence>
<dbReference type="EMBL" id="LR746268">
    <property type="protein sequence ID" value="CAA7395842.1"/>
    <property type="molecule type" value="Genomic_DNA"/>
</dbReference>
<sequence length="372" mass="41232">MSSLYRGTEALSPGGSSRDAHCGMSVAASPPQQQPHFVVNYLMKSCGFPQNDAVRVSGPGYHENPAGGVCFLGQYGLKDYHGRHVGLVGDSSAHCVALDSSETMIKVPKEEGPSGSDIMQLFSGKLPDAHESGVRPKVEFLGALFGSKDRLLKASHKNRHLMMSNIDEKIKPNVSLLRECLTSDHRVMRFVSRRPRLITSNVNKMREVIQRVESLGISKGSGMFEKALCAVSDISRTTFDSKFMLMKSFGWSEAEFLLAFRKNPTFLGSSEMKIRSIMEFLLKEVGCMPSYVASHPILLTYSLEGRLKPRQYVLRLLKLNDIIGGKDDFLNTVSMTEKAFLNRYVIRNTEKVPDLLEGYVATCARGKSNSGY</sequence>
<dbReference type="OrthoDB" id="785478at2759"/>
<keyword evidence="3" id="KW-0809">Transit peptide</keyword>
<dbReference type="PANTHER" id="PTHR13068:SF236">
    <property type="entry name" value="OS02G0749800 PROTEIN"/>
    <property type="match status" value="1"/>
</dbReference>
<dbReference type="AlphaFoldDB" id="A0A7I8KEB2"/>
<dbReference type="Gene3D" id="1.25.70.10">
    <property type="entry name" value="Transcription termination factor 3, mitochondrial"/>
    <property type="match status" value="1"/>
</dbReference>
<keyword evidence="2" id="KW-0805">Transcription regulation</keyword>
<dbReference type="GO" id="GO:0003676">
    <property type="term" value="F:nucleic acid binding"/>
    <property type="evidence" value="ECO:0007669"/>
    <property type="project" value="InterPro"/>
</dbReference>
<dbReference type="InterPro" id="IPR003690">
    <property type="entry name" value="MTERF"/>
</dbReference>
<gene>
    <name evidence="5" type="ORF">SI8410_05006505</name>
</gene>
<comment type="similarity">
    <text evidence="1">Belongs to the mTERF family.</text>
</comment>
<feature type="region of interest" description="Disordered" evidence="4">
    <location>
        <begin position="1"/>
        <end position="30"/>
    </location>
</feature>
<organism evidence="5 6">
    <name type="scientific">Spirodela intermedia</name>
    <name type="common">Intermediate duckweed</name>
    <dbReference type="NCBI Taxonomy" id="51605"/>
    <lineage>
        <taxon>Eukaryota</taxon>
        <taxon>Viridiplantae</taxon>
        <taxon>Streptophyta</taxon>
        <taxon>Embryophyta</taxon>
        <taxon>Tracheophyta</taxon>
        <taxon>Spermatophyta</taxon>
        <taxon>Magnoliopsida</taxon>
        <taxon>Liliopsida</taxon>
        <taxon>Araceae</taxon>
        <taxon>Lemnoideae</taxon>
        <taxon>Spirodela</taxon>
    </lineage>
</organism>
<dbReference type="FunFam" id="1.25.70.10:FF:000001">
    <property type="entry name" value="Mitochondrial transcription termination factor-like"/>
    <property type="match status" value="1"/>
</dbReference>
<reference evidence="5" key="1">
    <citation type="submission" date="2020-02" db="EMBL/GenBank/DDBJ databases">
        <authorList>
            <person name="Scholz U."/>
            <person name="Mascher M."/>
            <person name="Fiebig A."/>
        </authorList>
    </citation>
    <scope>NUCLEOTIDE SEQUENCE</scope>
</reference>
<dbReference type="SMART" id="SM00733">
    <property type="entry name" value="Mterf"/>
    <property type="match status" value="4"/>
</dbReference>
<evidence type="ECO:0000256" key="4">
    <source>
        <dbReference type="SAM" id="MobiDB-lite"/>
    </source>
</evidence>
<evidence type="ECO:0000256" key="3">
    <source>
        <dbReference type="ARBA" id="ARBA00022946"/>
    </source>
</evidence>
<keyword evidence="2" id="KW-0806">Transcription termination</keyword>
<protein>
    <submittedName>
        <fullName evidence="5">Uncharacterized protein</fullName>
    </submittedName>
</protein>
<proteinExistence type="inferred from homology"/>
<dbReference type="Pfam" id="PF02536">
    <property type="entry name" value="mTERF"/>
    <property type="match status" value="1"/>
</dbReference>
<keyword evidence="2" id="KW-0804">Transcription</keyword>
<keyword evidence="6" id="KW-1185">Reference proteome</keyword>
<dbReference type="InterPro" id="IPR038538">
    <property type="entry name" value="MTERF_sf"/>
</dbReference>